<dbReference type="Gene3D" id="3.40.525.10">
    <property type="entry name" value="CRAL-TRIO lipid binding domain"/>
    <property type="match status" value="1"/>
</dbReference>
<dbReference type="CDD" id="cd00170">
    <property type="entry name" value="SEC14"/>
    <property type="match status" value="1"/>
</dbReference>
<feature type="domain" description="CRAL-TRIO" evidence="1">
    <location>
        <begin position="1"/>
        <end position="173"/>
    </location>
</feature>
<reference evidence="2 3" key="1">
    <citation type="submission" date="2024-08" db="EMBL/GenBank/DDBJ databases">
        <authorList>
            <person name="Cucini C."/>
            <person name="Frati F."/>
        </authorList>
    </citation>
    <scope>NUCLEOTIDE SEQUENCE [LARGE SCALE GENOMIC DNA]</scope>
</reference>
<keyword evidence="3" id="KW-1185">Reference proteome</keyword>
<dbReference type="InterPro" id="IPR051064">
    <property type="entry name" value="SEC14/CRAL-TRIO_domain"/>
</dbReference>
<protein>
    <recommendedName>
        <fullName evidence="1">CRAL-TRIO domain-containing protein</fullName>
    </recommendedName>
</protein>
<name>A0ABP1PJS7_9HEXA</name>
<sequence>MEKDFHESINTYDKEGRPIGVVDIGTWDIRAAIIQGRGQRLLRYLDRLMENATDQVFERQERGMNVTQWKVLINADGFNLITHACPRCIPVYIQFVQSLENHYPGWIDELIAVDAPTSVQVIINILQPFLSKSSRESLRIFNSNRVKWMAYLDSKISRDERTSLYGGTKPSVEY</sequence>
<evidence type="ECO:0000313" key="2">
    <source>
        <dbReference type="EMBL" id="CAL8069526.1"/>
    </source>
</evidence>
<dbReference type="Proteomes" id="UP001642540">
    <property type="component" value="Unassembled WGS sequence"/>
</dbReference>
<dbReference type="InterPro" id="IPR001251">
    <property type="entry name" value="CRAL-TRIO_dom"/>
</dbReference>
<dbReference type="PROSITE" id="PS50191">
    <property type="entry name" value="CRAL_TRIO"/>
    <property type="match status" value="1"/>
</dbReference>
<gene>
    <name evidence="2" type="ORF">ODALV1_LOCUS815</name>
</gene>
<comment type="caution">
    <text evidence="2">The sequence shown here is derived from an EMBL/GenBank/DDBJ whole genome shotgun (WGS) entry which is preliminary data.</text>
</comment>
<accession>A0ABP1PJS7</accession>
<evidence type="ECO:0000259" key="1">
    <source>
        <dbReference type="PROSITE" id="PS50191"/>
    </source>
</evidence>
<dbReference type="Pfam" id="PF00650">
    <property type="entry name" value="CRAL_TRIO"/>
    <property type="match status" value="1"/>
</dbReference>
<proteinExistence type="predicted"/>
<organism evidence="2 3">
    <name type="scientific">Orchesella dallaii</name>
    <dbReference type="NCBI Taxonomy" id="48710"/>
    <lineage>
        <taxon>Eukaryota</taxon>
        <taxon>Metazoa</taxon>
        <taxon>Ecdysozoa</taxon>
        <taxon>Arthropoda</taxon>
        <taxon>Hexapoda</taxon>
        <taxon>Collembola</taxon>
        <taxon>Entomobryomorpha</taxon>
        <taxon>Entomobryoidea</taxon>
        <taxon>Orchesellidae</taxon>
        <taxon>Orchesellinae</taxon>
        <taxon>Orchesella</taxon>
    </lineage>
</organism>
<dbReference type="InterPro" id="IPR036865">
    <property type="entry name" value="CRAL-TRIO_dom_sf"/>
</dbReference>
<dbReference type="PANTHER" id="PTHR23324">
    <property type="entry name" value="SEC14 RELATED PROTEIN"/>
    <property type="match status" value="1"/>
</dbReference>
<evidence type="ECO:0000313" key="3">
    <source>
        <dbReference type="Proteomes" id="UP001642540"/>
    </source>
</evidence>
<dbReference type="PANTHER" id="PTHR23324:SF83">
    <property type="entry name" value="SEC14-LIKE PROTEIN 2"/>
    <property type="match status" value="1"/>
</dbReference>
<dbReference type="SUPFAM" id="SSF52087">
    <property type="entry name" value="CRAL/TRIO domain"/>
    <property type="match status" value="1"/>
</dbReference>
<dbReference type="EMBL" id="CAXLJM020000004">
    <property type="protein sequence ID" value="CAL8069526.1"/>
    <property type="molecule type" value="Genomic_DNA"/>
</dbReference>
<dbReference type="SMART" id="SM00516">
    <property type="entry name" value="SEC14"/>
    <property type="match status" value="1"/>
</dbReference>